<reference evidence="2 3" key="1">
    <citation type="submission" date="2022-12" db="EMBL/GenBank/DDBJ databases">
        <title>Chromosome-level genome of Tegillarca granosa.</title>
        <authorList>
            <person name="Kim J."/>
        </authorList>
    </citation>
    <scope>NUCLEOTIDE SEQUENCE [LARGE SCALE GENOMIC DNA]</scope>
    <source>
        <strain evidence="2">Teg-2019</strain>
        <tissue evidence="2">Adductor muscle</tissue>
    </source>
</reference>
<accession>A0ABQ9F8U7</accession>
<dbReference type="Proteomes" id="UP001217089">
    <property type="component" value="Unassembled WGS sequence"/>
</dbReference>
<evidence type="ECO:0000256" key="1">
    <source>
        <dbReference type="SAM" id="MobiDB-lite"/>
    </source>
</evidence>
<proteinExistence type="predicted"/>
<feature type="compositionally biased region" description="Polar residues" evidence="1">
    <location>
        <begin position="136"/>
        <end position="149"/>
    </location>
</feature>
<feature type="compositionally biased region" description="Polar residues" evidence="1">
    <location>
        <begin position="296"/>
        <end position="311"/>
    </location>
</feature>
<feature type="region of interest" description="Disordered" evidence="1">
    <location>
        <begin position="233"/>
        <end position="254"/>
    </location>
</feature>
<organism evidence="2 3">
    <name type="scientific">Tegillarca granosa</name>
    <name type="common">Malaysian cockle</name>
    <name type="synonym">Anadara granosa</name>
    <dbReference type="NCBI Taxonomy" id="220873"/>
    <lineage>
        <taxon>Eukaryota</taxon>
        <taxon>Metazoa</taxon>
        <taxon>Spiralia</taxon>
        <taxon>Lophotrochozoa</taxon>
        <taxon>Mollusca</taxon>
        <taxon>Bivalvia</taxon>
        <taxon>Autobranchia</taxon>
        <taxon>Pteriomorphia</taxon>
        <taxon>Arcoida</taxon>
        <taxon>Arcoidea</taxon>
        <taxon>Arcidae</taxon>
        <taxon>Tegillarca</taxon>
    </lineage>
</organism>
<evidence type="ECO:0000313" key="3">
    <source>
        <dbReference type="Proteomes" id="UP001217089"/>
    </source>
</evidence>
<feature type="compositionally biased region" description="Low complexity" evidence="1">
    <location>
        <begin position="312"/>
        <end position="343"/>
    </location>
</feature>
<evidence type="ECO:0000313" key="2">
    <source>
        <dbReference type="EMBL" id="KAJ8312715.1"/>
    </source>
</evidence>
<gene>
    <name evidence="2" type="ORF">KUTeg_010088</name>
</gene>
<comment type="caution">
    <text evidence="2">The sequence shown here is derived from an EMBL/GenBank/DDBJ whole genome shotgun (WGS) entry which is preliminary data.</text>
</comment>
<feature type="compositionally biased region" description="Polar residues" evidence="1">
    <location>
        <begin position="357"/>
        <end position="378"/>
    </location>
</feature>
<protein>
    <recommendedName>
        <fullName evidence="4">UBZ4-type domain-containing protein</fullName>
    </recommendedName>
</protein>
<evidence type="ECO:0008006" key="4">
    <source>
        <dbReference type="Google" id="ProtNLM"/>
    </source>
</evidence>
<keyword evidence="3" id="KW-1185">Reference proteome</keyword>
<feature type="region of interest" description="Disordered" evidence="1">
    <location>
        <begin position="136"/>
        <end position="217"/>
    </location>
</feature>
<dbReference type="EMBL" id="JARBDR010000440">
    <property type="protein sequence ID" value="KAJ8312715.1"/>
    <property type="molecule type" value="Genomic_DNA"/>
</dbReference>
<sequence>MLISSDHLNDLDGMSLSMLPCEFCGEAMPSHLLVEHQSSCTSDPLSSLMPQNAASSNDGINANIQQTDNRYSRIAQETRPNPPFIDNLSQGLDWPEMSPYYDATSSEDIMLPCEFCDELFPSDVLVQHQAMCDANGTVTPRVTTPALNRSSHRKPEQPNSSRSKRRQQEPDLGALLSKISDKRTPSSGAAWSSREDVTPQQEIHSTMHKYGVSPGESVISKTSRQAILEHLAREKENKTPKATRRTSHPTTSKRIDSATRTRNTLENLLHEDIGMAPPHHDLHRHVNVTVNTAKKYNKDNFNTQQKKLPTNRSTTSTTTVSRPVPTTAATGTTRSSRTTGVSSREVHRQLAEFSESEPVNMSQITTKSTRSSRSNVQSLADRPPPSSSSTSNGASRQRTRNNIFDSGNRNTRSTRRSSDDNQ</sequence>
<feature type="compositionally biased region" description="Polar residues" evidence="1">
    <location>
        <begin position="392"/>
        <end position="404"/>
    </location>
</feature>
<name>A0ABQ9F8U7_TEGGR</name>
<feature type="region of interest" description="Disordered" evidence="1">
    <location>
        <begin position="296"/>
        <end position="422"/>
    </location>
</feature>